<dbReference type="GO" id="GO:0009073">
    <property type="term" value="P:aromatic amino acid family biosynthetic process"/>
    <property type="evidence" value="ECO:0007669"/>
    <property type="project" value="UniProtKB-KW"/>
</dbReference>
<dbReference type="InterPro" id="IPR013785">
    <property type="entry name" value="Aldolase_TIM"/>
</dbReference>
<dbReference type="EMBL" id="NGJY01000004">
    <property type="protein sequence ID" value="RSU02005.1"/>
    <property type="molecule type" value="Genomic_DNA"/>
</dbReference>
<proteinExistence type="inferred from homology"/>
<protein>
    <recommendedName>
        <fullName evidence="5">3-dehydroquinate dehydratase</fullName>
        <shortName evidence="5">3-dehydroquinase</shortName>
        <ecNumber evidence="5">4.2.1.10</ecNumber>
    </recommendedName>
    <alternativeName>
        <fullName evidence="5">Type I DHQase</fullName>
    </alternativeName>
    <alternativeName>
        <fullName evidence="5">Type I dehydroquinase</fullName>
        <shortName evidence="5">DHQ1</shortName>
    </alternativeName>
</protein>
<reference evidence="6 7" key="1">
    <citation type="submission" date="2017-05" db="EMBL/GenBank/DDBJ databases">
        <title>Vagococcus spp. assemblies.</title>
        <authorList>
            <person name="Gulvik C.A."/>
        </authorList>
    </citation>
    <scope>NUCLEOTIDE SEQUENCE [LARGE SCALE GENOMIC DNA]</scope>
    <source>
        <strain evidence="6 7">CCUG 41755</strain>
    </source>
</reference>
<dbReference type="PANTHER" id="PTHR43699">
    <property type="entry name" value="3-DEHYDROQUINATE DEHYDRATASE"/>
    <property type="match status" value="1"/>
</dbReference>
<dbReference type="Gene3D" id="3.20.20.70">
    <property type="entry name" value="Aldolase class I"/>
    <property type="match status" value="1"/>
</dbReference>
<dbReference type="EC" id="4.2.1.10" evidence="5"/>
<feature type="binding site" evidence="5">
    <location>
        <position position="228"/>
    </location>
    <ligand>
        <name>3-dehydroquinate</name>
        <dbReference type="ChEBI" id="CHEBI:32364"/>
    </ligand>
</feature>
<keyword evidence="2 5" id="KW-0057">Aromatic amino acid biosynthesis</keyword>
<evidence type="ECO:0000256" key="1">
    <source>
        <dbReference type="ARBA" id="ARBA00001864"/>
    </source>
</evidence>
<name>A0A430A5B6_9ENTE</name>
<dbReference type="Proteomes" id="UP000287101">
    <property type="component" value="Unassembled WGS sequence"/>
</dbReference>
<dbReference type="NCBIfam" id="TIGR01093">
    <property type="entry name" value="aroD"/>
    <property type="match status" value="1"/>
</dbReference>
<dbReference type="InterPro" id="IPR001381">
    <property type="entry name" value="DHquinase_I"/>
</dbReference>
<dbReference type="GO" id="GO:0003855">
    <property type="term" value="F:3-dehydroquinate dehydratase activity"/>
    <property type="evidence" value="ECO:0007669"/>
    <property type="project" value="UniProtKB-UniRule"/>
</dbReference>
<dbReference type="GO" id="GO:0046279">
    <property type="term" value="P:3,4-dihydroxybenzoate biosynthetic process"/>
    <property type="evidence" value="ECO:0007669"/>
    <property type="project" value="UniProtKB-ARBA"/>
</dbReference>
<comment type="subunit">
    <text evidence="5">Homodimer.</text>
</comment>
<keyword evidence="5" id="KW-0028">Amino-acid biosynthesis</keyword>
<comment type="catalytic activity">
    <reaction evidence="1 5">
        <text>3-dehydroquinate = 3-dehydroshikimate + H2O</text>
        <dbReference type="Rhea" id="RHEA:21096"/>
        <dbReference type="ChEBI" id="CHEBI:15377"/>
        <dbReference type="ChEBI" id="CHEBI:16630"/>
        <dbReference type="ChEBI" id="CHEBI:32364"/>
        <dbReference type="EC" id="4.2.1.10"/>
    </reaction>
</comment>
<dbReference type="Pfam" id="PF01487">
    <property type="entry name" value="DHquinase_I"/>
    <property type="match status" value="1"/>
</dbReference>
<evidence type="ECO:0000313" key="7">
    <source>
        <dbReference type="Proteomes" id="UP000287101"/>
    </source>
</evidence>
<feature type="active site" description="Schiff-base intermediate with substrate" evidence="5">
    <location>
        <position position="166"/>
    </location>
</feature>
<evidence type="ECO:0000256" key="3">
    <source>
        <dbReference type="ARBA" id="ARBA00023239"/>
    </source>
</evidence>
<keyword evidence="7" id="KW-1185">Reference proteome</keyword>
<feature type="binding site" evidence="5">
    <location>
        <position position="78"/>
    </location>
    <ligand>
        <name>3-dehydroquinate</name>
        <dbReference type="ChEBI" id="CHEBI:32364"/>
    </ligand>
</feature>
<sequence>MSKIQLKAFAPPKICVPVMSESPEKVVEFCSMLAPLAPDCVEWRLDYTADLSEEALRYSLDEMNRLLPDETAILATYRTKYEGGEGDLLPVDYRILVEWLIVQDGIDLIDIELAQGDESVAQLIRRAKENQVTSVLSYHNFSETPDNVHLNELLYTMTLKKPDVVKIATMGINKSDYPRLAKLVKKWSSRNDGSLFIALVMGELGQMSRLEGEKFGSVMTFARVDKGSAPGQYTIEEVRNYLENASRDINKEV</sequence>
<gene>
    <name evidence="5" type="primary">aroD</name>
    <name evidence="6" type="ORF">CBF31_09585</name>
</gene>
<dbReference type="PANTHER" id="PTHR43699:SF1">
    <property type="entry name" value="3-DEHYDROQUINATE DEHYDRATASE"/>
    <property type="match status" value="1"/>
</dbReference>
<evidence type="ECO:0000256" key="4">
    <source>
        <dbReference type="ARBA" id="ARBA00023270"/>
    </source>
</evidence>
<comment type="similarity">
    <text evidence="5">Belongs to the type-I 3-dehydroquinase family.</text>
</comment>
<comment type="pathway">
    <text evidence="5">Metabolic intermediate biosynthesis; chorismate biosynthesis; chorismate from D-erythrose 4-phosphate and phosphoenolpyruvate: step 3/7.</text>
</comment>
<comment type="caution">
    <text evidence="5">Lacks conserved residue(s) required for the propagation of feature annotation.</text>
</comment>
<dbReference type="UniPathway" id="UPA00053">
    <property type="reaction ID" value="UER00086"/>
</dbReference>
<dbReference type="CDD" id="cd00502">
    <property type="entry name" value="DHQase_I"/>
    <property type="match status" value="1"/>
</dbReference>
<evidence type="ECO:0000256" key="5">
    <source>
        <dbReference type="HAMAP-Rule" id="MF_00214"/>
    </source>
</evidence>
<dbReference type="SUPFAM" id="SSF51569">
    <property type="entry name" value="Aldolase"/>
    <property type="match status" value="1"/>
</dbReference>
<dbReference type="RefSeq" id="WP_126832460.1">
    <property type="nucleotide sequence ID" value="NZ_CBCRYB010000005.1"/>
</dbReference>
<evidence type="ECO:0000313" key="6">
    <source>
        <dbReference type="EMBL" id="RSU02005.1"/>
    </source>
</evidence>
<organism evidence="6 7">
    <name type="scientific">Vagococcus fessus</name>
    <dbReference type="NCBI Taxonomy" id="120370"/>
    <lineage>
        <taxon>Bacteria</taxon>
        <taxon>Bacillati</taxon>
        <taxon>Bacillota</taxon>
        <taxon>Bacilli</taxon>
        <taxon>Lactobacillales</taxon>
        <taxon>Enterococcaceae</taxon>
        <taxon>Vagococcus</taxon>
    </lineage>
</organism>
<feature type="binding site" evidence="5">
    <location>
        <position position="232"/>
    </location>
    <ligand>
        <name>3-dehydroquinate</name>
        <dbReference type="ChEBI" id="CHEBI:32364"/>
    </ligand>
</feature>
<comment type="caution">
    <text evidence="6">The sequence shown here is derived from an EMBL/GenBank/DDBJ whole genome shotgun (WGS) entry which is preliminary data.</text>
</comment>
<comment type="function">
    <text evidence="5">Involved in the third step of the chorismate pathway, which leads to the biosynthesis of aromatic amino acids. Catalyzes the cis-dehydration of 3-dehydroquinate (DHQ) and introduces the first double bond of the aromatic ring to yield 3-dehydroshikimate.</text>
</comment>
<evidence type="ECO:0000256" key="2">
    <source>
        <dbReference type="ARBA" id="ARBA00023141"/>
    </source>
</evidence>
<feature type="binding site" evidence="5">
    <location>
        <begin position="42"/>
        <end position="44"/>
    </location>
    <ligand>
        <name>3-dehydroquinate</name>
        <dbReference type="ChEBI" id="CHEBI:32364"/>
    </ligand>
</feature>
<dbReference type="InterPro" id="IPR050146">
    <property type="entry name" value="Type-I_3-dehydroquinase"/>
</dbReference>
<dbReference type="OrthoDB" id="9813659at2"/>
<keyword evidence="3 5" id="KW-0456">Lyase</keyword>
<dbReference type="AlphaFoldDB" id="A0A430A5B6"/>
<accession>A0A430A5B6</accession>
<feature type="active site" description="Proton donor/acceptor" evidence="5">
    <location>
        <position position="139"/>
    </location>
</feature>
<dbReference type="HAMAP" id="MF_00214">
    <property type="entry name" value="AroD"/>
    <property type="match status" value="1"/>
</dbReference>
<feature type="binding site" evidence="5">
    <location>
        <position position="209"/>
    </location>
    <ligand>
        <name>3-dehydroquinate</name>
        <dbReference type="ChEBI" id="CHEBI:32364"/>
    </ligand>
</feature>
<dbReference type="FunFam" id="3.20.20.70:FF:000047">
    <property type="entry name" value="3-dehydroquinate dehydratase"/>
    <property type="match status" value="1"/>
</dbReference>
<dbReference type="GO" id="GO:0008652">
    <property type="term" value="P:amino acid biosynthetic process"/>
    <property type="evidence" value="ECO:0007669"/>
    <property type="project" value="UniProtKB-KW"/>
</dbReference>
<keyword evidence="4 5" id="KW-0704">Schiff base</keyword>
<dbReference type="GO" id="GO:0009423">
    <property type="term" value="P:chorismate biosynthetic process"/>
    <property type="evidence" value="ECO:0007669"/>
    <property type="project" value="UniProtKB-UniRule"/>
</dbReference>